<proteinExistence type="predicted"/>
<evidence type="ECO:0000313" key="2">
    <source>
        <dbReference type="Proteomes" id="UP000265742"/>
    </source>
</evidence>
<reference evidence="2" key="1">
    <citation type="submission" date="2018-09" db="EMBL/GenBank/DDBJ databases">
        <authorList>
            <person name="Kim I."/>
        </authorList>
    </citation>
    <scope>NUCLEOTIDE SEQUENCE [LARGE SCALE GENOMIC DNA]</scope>
    <source>
        <strain evidence="2">DD4a</strain>
    </source>
</reference>
<dbReference type="OrthoDB" id="9909011at2"/>
<accession>A0A3A1TSY6</accession>
<organism evidence="1 2">
    <name type="scientific">Amnibacterium setariae</name>
    <dbReference type="NCBI Taxonomy" id="2306585"/>
    <lineage>
        <taxon>Bacteria</taxon>
        <taxon>Bacillati</taxon>
        <taxon>Actinomycetota</taxon>
        <taxon>Actinomycetes</taxon>
        <taxon>Micrococcales</taxon>
        <taxon>Microbacteriaceae</taxon>
        <taxon>Amnibacterium</taxon>
    </lineage>
</organism>
<dbReference type="AlphaFoldDB" id="A0A3A1TSY6"/>
<comment type="caution">
    <text evidence="1">The sequence shown here is derived from an EMBL/GenBank/DDBJ whole genome shotgun (WGS) entry which is preliminary data.</text>
</comment>
<gene>
    <name evidence="1" type="ORF">D1781_16185</name>
</gene>
<dbReference type="Proteomes" id="UP000265742">
    <property type="component" value="Unassembled WGS sequence"/>
</dbReference>
<keyword evidence="2" id="KW-1185">Reference proteome</keyword>
<protein>
    <submittedName>
        <fullName evidence="1">Uncharacterized protein</fullName>
    </submittedName>
</protein>
<dbReference type="EMBL" id="QXTG01000003">
    <property type="protein sequence ID" value="RIX26473.1"/>
    <property type="molecule type" value="Genomic_DNA"/>
</dbReference>
<name>A0A3A1TSY6_9MICO</name>
<evidence type="ECO:0000313" key="1">
    <source>
        <dbReference type="EMBL" id="RIX26473.1"/>
    </source>
</evidence>
<sequence length="101" mass="11034">MTEITIRVAPDVNRRLRARAQQAGTNVPLLVGDLVATSAALLTDPELSTPPRALLRKVAELHEHEATPAMIAQQLDLPDATVSACLVELDRLARIADRYTR</sequence>
<dbReference type="RefSeq" id="WP_119483548.1">
    <property type="nucleotide sequence ID" value="NZ_QXTG01000003.1"/>
</dbReference>